<organism evidence="1 2">
    <name type="scientific">Paratrimastix pyriformis</name>
    <dbReference type="NCBI Taxonomy" id="342808"/>
    <lineage>
        <taxon>Eukaryota</taxon>
        <taxon>Metamonada</taxon>
        <taxon>Preaxostyla</taxon>
        <taxon>Paratrimastigidae</taxon>
        <taxon>Paratrimastix</taxon>
    </lineage>
</organism>
<evidence type="ECO:0000313" key="1">
    <source>
        <dbReference type="EMBL" id="KAJ4453635.1"/>
    </source>
</evidence>
<name>A0ABQ8U8F7_9EUKA</name>
<protein>
    <submittedName>
        <fullName evidence="1">HCaRG protein</fullName>
    </submittedName>
</protein>
<evidence type="ECO:0000313" key="2">
    <source>
        <dbReference type="Proteomes" id="UP001141327"/>
    </source>
</evidence>
<keyword evidence="2" id="KW-1185">Reference proteome</keyword>
<dbReference type="PANTHER" id="PTHR12333">
    <property type="entry name" value="COMM DOMAIN CONTAINING PROTEIN 10"/>
    <property type="match status" value="1"/>
</dbReference>
<dbReference type="EMBL" id="JAPMOS010000233">
    <property type="protein sequence ID" value="KAJ4453635.1"/>
    <property type="molecule type" value="Genomic_DNA"/>
</dbReference>
<sequence>MQRPELFKETRSFKAAIDLMNTLEDAKFPLLLDRIIKQIDGKKTEGFFSAAEEEQLQSLFSLNQQQLEHVVQGCAYVFEQASYFALKPQAFATQIQATSLSEGKAAAFGEVWAAQSEALLTRIRERSFGSPPAVTGISWDLLLPMGSTYTRNDRSLMVRFDLTHTPLPAAPSSAPTPAPSALGTVVPAAAPAPRPVATGCPSLIEASPEQAQADNHVRFELSHEELKTMFQQIEKIQEQLDTLA</sequence>
<dbReference type="PANTHER" id="PTHR12333:SF0">
    <property type="entry name" value="COMM DOMAIN-CONTAINING PROTEIN 10"/>
    <property type="match status" value="1"/>
</dbReference>
<proteinExistence type="predicted"/>
<comment type="caution">
    <text evidence="1">The sequence shown here is derived from an EMBL/GenBank/DDBJ whole genome shotgun (WGS) entry which is preliminary data.</text>
</comment>
<dbReference type="InterPro" id="IPR037361">
    <property type="entry name" value="COMMD10"/>
</dbReference>
<accession>A0ABQ8U8F7</accession>
<gene>
    <name evidence="1" type="ORF">PAPYR_11844</name>
</gene>
<reference evidence="1" key="1">
    <citation type="journal article" date="2022" name="bioRxiv">
        <title>Genomics of Preaxostyla Flagellates Illuminates Evolutionary Transitions and the Path Towards Mitochondrial Loss.</title>
        <authorList>
            <person name="Novak L.V.F."/>
            <person name="Treitli S.C."/>
            <person name="Pyrih J."/>
            <person name="Halakuc P."/>
            <person name="Pipaliya S.V."/>
            <person name="Vacek V."/>
            <person name="Brzon O."/>
            <person name="Soukal P."/>
            <person name="Eme L."/>
            <person name="Dacks J.B."/>
            <person name="Karnkowska A."/>
            <person name="Elias M."/>
            <person name="Hampl V."/>
        </authorList>
    </citation>
    <scope>NUCLEOTIDE SEQUENCE</scope>
    <source>
        <strain evidence="1">RCP-MX</strain>
    </source>
</reference>
<dbReference type="Proteomes" id="UP001141327">
    <property type="component" value="Unassembled WGS sequence"/>
</dbReference>
<dbReference type="Pfam" id="PF21672">
    <property type="entry name" value="COMM_HN"/>
    <property type="match status" value="1"/>
</dbReference>